<feature type="transmembrane region" description="Helical" evidence="1">
    <location>
        <begin position="103"/>
        <end position="121"/>
    </location>
</feature>
<evidence type="ECO:0000256" key="1">
    <source>
        <dbReference type="SAM" id="Phobius"/>
    </source>
</evidence>
<feature type="transmembrane region" description="Helical" evidence="1">
    <location>
        <begin position="77"/>
        <end position="97"/>
    </location>
</feature>
<accession>A0ABY7SF33</accession>
<organism evidence="2 3">
    <name type="scientific">Paracoccus saliphilus</name>
    <dbReference type="NCBI Taxonomy" id="405559"/>
    <lineage>
        <taxon>Bacteria</taxon>
        <taxon>Pseudomonadati</taxon>
        <taxon>Pseudomonadota</taxon>
        <taxon>Alphaproteobacteria</taxon>
        <taxon>Rhodobacterales</taxon>
        <taxon>Paracoccaceae</taxon>
        <taxon>Paracoccus</taxon>
    </lineage>
</organism>
<dbReference type="Proteomes" id="UP001215549">
    <property type="component" value="Chromosome"/>
</dbReference>
<protein>
    <submittedName>
        <fullName evidence="2">Uncharacterized protein</fullName>
    </submittedName>
</protein>
<evidence type="ECO:0000313" key="2">
    <source>
        <dbReference type="EMBL" id="WCR05449.1"/>
    </source>
</evidence>
<keyword evidence="3" id="KW-1185">Reference proteome</keyword>
<gene>
    <name evidence="2" type="ORF">JHX88_14055</name>
</gene>
<keyword evidence="1" id="KW-0472">Membrane</keyword>
<proteinExistence type="predicted"/>
<keyword evidence="1" id="KW-1133">Transmembrane helix</keyword>
<sequence length="131" mass="14413">MAVYLIIQNNKHDMDEKNDNHSGDVQKQPDNALFLHRKTSAGARPMPTNWLVPGDESFSSAAAGPILRARRRSHMPLPHFLLLIVAVILAAAITLWASLAAGVPLITLLLVALTGAALLHFSTRNWHDHDR</sequence>
<keyword evidence="1" id="KW-0812">Transmembrane</keyword>
<dbReference type="EMBL" id="CP067140">
    <property type="protein sequence ID" value="WCR05449.1"/>
    <property type="molecule type" value="Genomic_DNA"/>
</dbReference>
<dbReference type="RefSeq" id="WP_141225755.1">
    <property type="nucleotide sequence ID" value="NZ_CP067140.1"/>
</dbReference>
<reference evidence="2 3" key="1">
    <citation type="submission" date="2021-01" db="EMBL/GenBank/DDBJ databases">
        <title>Biogeographic distribution of Paracoccus.</title>
        <authorList>
            <person name="Hollensteiner J."/>
            <person name="Leineberger J."/>
            <person name="Brinkhoff T."/>
            <person name="Daniel R."/>
        </authorList>
    </citation>
    <scope>NUCLEOTIDE SEQUENCE [LARGE SCALE GENOMIC DNA]</scope>
    <source>
        <strain evidence="2 3">DSM 18447</strain>
    </source>
</reference>
<evidence type="ECO:0000313" key="3">
    <source>
        <dbReference type="Proteomes" id="UP001215549"/>
    </source>
</evidence>
<name>A0ABY7SF33_9RHOB</name>